<dbReference type="Pfam" id="PF04264">
    <property type="entry name" value="YceI"/>
    <property type="match status" value="1"/>
</dbReference>
<sequence length="179" mass="18949">MTTQSVTDLPTLPDAGTYRVDPQRSSVTYACRHMFGLGRVRADFTISSGLLNVSSTLAGSSASATIDAASFNSANQRRDRDVKGRGLLDVAAFPTIAFSSTGIHEDGGAILAGIVAMHGVEAAVEVTVLSWESPAPGQIRVTARANHLDRYLFGITGARGFVGRYFDLAFQVVAVRTGR</sequence>
<reference evidence="3 4" key="1">
    <citation type="submission" date="2024-03" db="EMBL/GenBank/DDBJ databases">
        <title>Rhodococcus navarretei sp. nov. and Pseudarthrobacter quantumdoti sp. nov., two new species with the ability to biosynthesize Quantum Dots isolated from soil samples at Union Glacier, Antarctica.</title>
        <authorList>
            <person name="Vargas M."/>
        </authorList>
    </citation>
    <scope>NUCLEOTIDE SEQUENCE [LARGE SCALE GENOMIC DNA]</scope>
    <source>
        <strain evidence="3 4">RC-2-3</strain>
    </source>
</reference>
<dbReference type="Gene3D" id="2.40.128.110">
    <property type="entry name" value="Lipid/polyisoprenoid-binding, YceI-like"/>
    <property type="match status" value="1"/>
</dbReference>
<dbReference type="EMBL" id="CP148033">
    <property type="protein sequence ID" value="WXK93999.1"/>
    <property type="molecule type" value="Genomic_DNA"/>
</dbReference>
<gene>
    <name evidence="3" type="ORF">WHH00_04100</name>
</gene>
<accession>A0ABZ2R808</accession>
<keyword evidence="4" id="KW-1185">Reference proteome</keyword>
<feature type="domain" description="Lipid/polyisoprenoid-binding YceI-like" evidence="2">
    <location>
        <begin position="17"/>
        <end position="175"/>
    </location>
</feature>
<evidence type="ECO:0000259" key="2">
    <source>
        <dbReference type="SMART" id="SM00867"/>
    </source>
</evidence>
<organism evidence="3 4">
    <name type="scientific">Pseudarthrobacter quantipunctorum</name>
    <dbReference type="NCBI Taxonomy" id="3128980"/>
    <lineage>
        <taxon>Bacteria</taxon>
        <taxon>Bacillati</taxon>
        <taxon>Actinomycetota</taxon>
        <taxon>Actinomycetes</taxon>
        <taxon>Micrococcales</taxon>
        <taxon>Micrococcaceae</taxon>
        <taxon>Pseudarthrobacter</taxon>
    </lineage>
</organism>
<dbReference type="SUPFAM" id="SSF101874">
    <property type="entry name" value="YceI-like"/>
    <property type="match status" value="1"/>
</dbReference>
<comment type="similarity">
    <text evidence="1">Belongs to the UPF0312 family.</text>
</comment>
<dbReference type="RefSeq" id="WP_406636779.1">
    <property type="nucleotide sequence ID" value="NZ_CP148033.1"/>
</dbReference>
<evidence type="ECO:0000313" key="3">
    <source>
        <dbReference type="EMBL" id="WXK93999.1"/>
    </source>
</evidence>
<evidence type="ECO:0000256" key="1">
    <source>
        <dbReference type="ARBA" id="ARBA00008812"/>
    </source>
</evidence>
<dbReference type="PANTHER" id="PTHR34406:SF1">
    <property type="entry name" value="PROTEIN YCEI"/>
    <property type="match status" value="1"/>
</dbReference>
<dbReference type="InterPro" id="IPR007372">
    <property type="entry name" value="Lipid/polyisoprenoid-bd_YceI"/>
</dbReference>
<proteinExistence type="inferred from homology"/>
<dbReference type="InterPro" id="IPR036761">
    <property type="entry name" value="TTHA0802/YceI-like_sf"/>
</dbReference>
<dbReference type="PANTHER" id="PTHR34406">
    <property type="entry name" value="PROTEIN YCEI"/>
    <property type="match status" value="1"/>
</dbReference>
<dbReference type="Proteomes" id="UP001623384">
    <property type="component" value="Chromosome"/>
</dbReference>
<protein>
    <submittedName>
        <fullName evidence="3">YceI family protein</fullName>
    </submittedName>
</protein>
<dbReference type="SMART" id="SM00867">
    <property type="entry name" value="YceI"/>
    <property type="match status" value="1"/>
</dbReference>
<name>A0ABZ2R808_9MICC</name>
<evidence type="ECO:0000313" key="4">
    <source>
        <dbReference type="Proteomes" id="UP001623384"/>
    </source>
</evidence>